<dbReference type="Pfam" id="PF07969">
    <property type="entry name" value="Amidohydro_3"/>
    <property type="match status" value="1"/>
</dbReference>
<dbReference type="OrthoDB" id="3366604at2"/>
<dbReference type="InterPro" id="IPR052349">
    <property type="entry name" value="Metallo-hydrolase_Enzymes"/>
</dbReference>
<protein>
    <submittedName>
        <fullName evidence="2">Cytosine deaminase</fullName>
    </submittedName>
</protein>
<keyword evidence="3" id="KW-1185">Reference proteome</keyword>
<gene>
    <name evidence="2" type="ORF">D7I44_16640</name>
</gene>
<dbReference type="RefSeq" id="WP_120791028.1">
    <property type="nucleotide sequence ID" value="NZ_CP032624.1"/>
</dbReference>
<dbReference type="KEGG" id="gry:D7I44_16640"/>
<evidence type="ECO:0000259" key="1">
    <source>
        <dbReference type="Pfam" id="PF07969"/>
    </source>
</evidence>
<dbReference type="EMBL" id="CP032624">
    <property type="protein sequence ID" value="AYG05500.1"/>
    <property type="molecule type" value="Genomic_DNA"/>
</dbReference>
<organism evidence="2 3">
    <name type="scientific">Gryllotalpicola protaetiae</name>
    <dbReference type="NCBI Taxonomy" id="2419771"/>
    <lineage>
        <taxon>Bacteria</taxon>
        <taxon>Bacillati</taxon>
        <taxon>Actinomycetota</taxon>
        <taxon>Actinomycetes</taxon>
        <taxon>Micrococcales</taxon>
        <taxon>Microbacteriaceae</taxon>
        <taxon>Gryllotalpicola</taxon>
    </lineage>
</organism>
<reference evidence="2 3" key="1">
    <citation type="submission" date="2018-09" db="EMBL/GenBank/DDBJ databases">
        <title>Genome sequencing of strain 2DFW10M-5.</title>
        <authorList>
            <person name="Heo J."/>
            <person name="Kim S.-J."/>
            <person name="Kwon S.-W."/>
        </authorList>
    </citation>
    <scope>NUCLEOTIDE SEQUENCE [LARGE SCALE GENOMIC DNA]</scope>
    <source>
        <strain evidence="2 3">2DFW10M-5</strain>
    </source>
</reference>
<dbReference type="Proteomes" id="UP000275069">
    <property type="component" value="Chromosome"/>
</dbReference>
<dbReference type="InterPro" id="IPR032466">
    <property type="entry name" value="Metal_Hydrolase"/>
</dbReference>
<dbReference type="AlphaFoldDB" id="A0A387BWI4"/>
<evidence type="ECO:0000313" key="2">
    <source>
        <dbReference type="EMBL" id="AYG05500.1"/>
    </source>
</evidence>
<feature type="domain" description="Amidohydrolase 3" evidence="1">
    <location>
        <begin position="103"/>
        <end position="406"/>
    </location>
</feature>
<name>A0A387BWI4_9MICO</name>
<accession>A0A387BWI4</accession>
<dbReference type="Gene3D" id="2.30.40.10">
    <property type="entry name" value="Urease, subunit C, domain 1"/>
    <property type="match status" value="1"/>
</dbReference>
<sequence length="427" mass="44373">MTAALPRPARLLRAATLPDGQVVDVAIEGGIVTAVGATGTLGGASAAASGAEVVDLTGYVLLTAPAEPHAHLDKALSFDLIQPPLGDLGSAIQSWVAYAHEMTIESIADRARTQALAMLAAGITAVRSHVDVLSSHGTATSAEAVRGARALIQVRDELADLMDIELVALAGHLSPDAHVDAVLDLGVDLVGGAPHLADDPERDLDRLLAIAERRGLGVDLHTDESLDGPLTIERYARAVRDWPRERQYSAGHCVRLGTLSRERLAEVIAEVKASDLGVISLPITNLYLQGWQHPVSTPRGLTALRELIAAGVRVAAGADNVRDPFNPVGRSDALETASLLVTAGHLTPTEAYALVSDGARSVMGLPDAGARPGAAAEFLAVRGTGLVDVIARAPEDRIVIHRGRVVAVTEVTRNIAAPAARSLAATA</sequence>
<proteinExistence type="predicted"/>
<dbReference type="Gene3D" id="3.20.20.140">
    <property type="entry name" value="Metal-dependent hydrolases"/>
    <property type="match status" value="1"/>
</dbReference>
<dbReference type="SUPFAM" id="SSF51338">
    <property type="entry name" value="Composite domain of metallo-dependent hydrolases"/>
    <property type="match status" value="1"/>
</dbReference>
<dbReference type="SUPFAM" id="SSF51556">
    <property type="entry name" value="Metallo-dependent hydrolases"/>
    <property type="match status" value="1"/>
</dbReference>
<dbReference type="InterPro" id="IPR013108">
    <property type="entry name" value="Amidohydro_3"/>
</dbReference>
<dbReference type="InterPro" id="IPR011059">
    <property type="entry name" value="Metal-dep_hydrolase_composite"/>
</dbReference>
<evidence type="ECO:0000313" key="3">
    <source>
        <dbReference type="Proteomes" id="UP000275069"/>
    </source>
</evidence>
<dbReference type="PANTHER" id="PTHR32027">
    <property type="entry name" value="CYTOSINE DEAMINASE"/>
    <property type="match status" value="1"/>
</dbReference>
<dbReference type="PANTHER" id="PTHR32027:SF9">
    <property type="entry name" value="BLL3847 PROTEIN"/>
    <property type="match status" value="1"/>
</dbReference>
<dbReference type="GO" id="GO:0016814">
    <property type="term" value="F:hydrolase activity, acting on carbon-nitrogen (but not peptide) bonds, in cyclic amidines"/>
    <property type="evidence" value="ECO:0007669"/>
    <property type="project" value="TreeGrafter"/>
</dbReference>